<feature type="domain" description="Torsin-1A C-terminal" evidence="2">
    <location>
        <begin position="183"/>
        <end position="242"/>
    </location>
</feature>
<accession>A0A9D4KJQ0</accession>
<dbReference type="InterPro" id="IPR010448">
    <property type="entry name" value="Torsin"/>
</dbReference>
<dbReference type="SUPFAM" id="SSF52540">
    <property type="entry name" value="P-loop containing nucleoside triphosphate hydrolases"/>
    <property type="match status" value="1"/>
</dbReference>
<evidence type="ECO:0000313" key="4">
    <source>
        <dbReference type="Proteomes" id="UP000828390"/>
    </source>
</evidence>
<comment type="similarity">
    <text evidence="1">Belongs to the ClpA/ClpB family. Torsin subfamily.</text>
</comment>
<dbReference type="Proteomes" id="UP000828390">
    <property type="component" value="Unassembled WGS sequence"/>
</dbReference>
<protein>
    <recommendedName>
        <fullName evidence="2">Torsin-1A C-terminal domain-containing protein</fullName>
    </recommendedName>
</protein>
<dbReference type="GO" id="GO:0012505">
    <property type="term" value="C:endomembrane system"/>
    <property type="evidence" value="ECO:0007669"/>
    <property type="project" value="UniProtKB-ARBA"/>
</dbReference>
<dbReference type="PANTHER" id="PTHR10760:SF2">
    <property type="entry name" value="LD13476P-RELATED"/>
    <property type="match status" value="1"/>
</dbReference>
<dbReference type="InterPro" id="IPR027417">
    <property type="entry name" value="P-loop_NTPase"/>
</dbReference>
<gene>
    <name evidence="3" type="ORF">DPMN_114574</name>
</gene>
<dbReference type="InterPro" id="IPR049337">
    <property type="entry name" value="TOR1A_C"/>
</dbReference>
<evidence type="ECO:0000313" key="3">
    <source>
        <dbReference type="EMBL" id="KAH3841117.1"/>
    </source>
</evidence>
<evidence type="ECO:0000259" key="2">
    <source>
        <dbReference type="Pfam" id="PF21376"/>
    </source>
</evidence>
<dbReference type="AlphaFoldDB" id="A0A9D4KJQ0"/>
<proteinExistence type="inferred from homology"/>
<comment type="caution">
    <text evidence="3">The sequence shown here is derived from an EMBL/GenBank/DDBJ whole genome shotgun (WGS) entry which is preliminary data.</text>
</comment>
<name>A0A9D4KJQ0_DREPO</name>
<reference evidence="3" key="2">
    <citation type="submission" date="2020-11" db="EMBL/GenBank/DDBJ databases">
        <authorList>
            <person name="McCartney M.A."/>
            <person name="Auch B."/>
            <person name="Kono T."/>
            <person name="Mallez S."/>
            <person name="Becker A."/>
            <person name="Gohl D.M."/>
            <person name="Silverstein K.A.T."/>
            <person name="Koren S."/>
            <person name="Bechman K.B."/>
            <person name="Herman A."/>
            <person name="Abrahante J.E."/>
            <person name="Garbe J."/>
        </authorList>
    </citation>
    <scope>NUCLEOTIDE SEQUENCE</scope>
    <source>
        <strain evidence="3">Duluth1</strain>
        <tissue evidence="3">Whole animal</tissue>
    </source>
</reference>
<dbReference type="GO" id="GO:0016887">
    <property type="term" value="F:ATP hydrolysis activity"/>
    <property type="evidence" value="ECO:0007669"/>
    <property type="project" value="InterPro"/>
</dbReference>
<sequence>MVLLESVFTAIVAAWTSYSCINNECCNDEWIRSDLSNLPLTLKSKVYGQHLVFFHLICNNKLRNKINEAVTACPRALIIIDEMEKMPPGLIDVLKPYLNFHDKVEGVDYRKAMFFLLSNNAGAAISTKTFDFWNAGRSRESIQLKDFENILQLATLNDKSNGLWHSELISSGLLTASIPFLPLERLHVKQCIRDALIKHKFVRTVQEIPEEKVQMIADQLAYFPDDSKVYATTGCKRIHDKVQLIMNDY</sequence>
<keyword evidence="4" id="KW-1185">Reference proteome</keyword>
<evidence type="ECO:0000256" key="1">
    <source>
        <dbReference type="ARBA" id="ARBA00006235"/>
    </source>
</evidence>
<dbReference type="GO" id="GO:0005737">
    <property type="term" value="C:cytoplasm"/>
    <property type="evidence" value="ECO:0007669"/>
    <property type="project" value="UniProtKB-ARBA"/>
</dbReference>
<dbReference type="Pfam" id="PF21376">
    <property type="entry name" value="TOR1A_C"/>
    <property type="match status" value="1"/>
</dbReference>
<dbReference type="Gene3D" id="3.40.50.300">
    <property type="entry name" value="P-loop containing nucleotide triphosphate hydrolases"/>
    <property type="match status" value="1"/>
</dbReference>
<reference evidence="3" key="1">
    <citation type="journal article" date="2019" name="bioRxiv">
        <title>The Genome of the Zebra Mussel, Dreissena polymorpha: A Resource for Invasive Species Research.</title>
        <authorList>
            <person name="McCartney M.A."/>
            <person name="Auch B."/>
            <person name="Kono T."/>
            <person name="Mallez S."/>
            <person name="Zhang Y."/>
            <person name="Obille A."/>
            <person name="Becker A."/>
            <person name="Abrahante J.E."/>
            <person name="Garbe J."/>
            <person name="Badalamenti J.P."/>
            <person name="Herman A."/>
            <person name="Mangelson H."/>
            <person name="Liachko I."/>
            <person name="Sullivan S."/>
            <person name="Sone E.D."/>
            <person name="Koren S."/>
            <person name="Silverstein K.A.T."/>
            <person name="Beckman K.B."/>
            <person name="Gohl D.M."/>
        </authorList>
    </citation>
    <scope>NUCLEOTIDE SEQUENCE</scope>
    <source>
        <strain evidence="3">Duluth1</strain>
        <tissue evidence="3">Whole animal</tissue>
    </source>
</reference>
<dbReference type="EMBL" id="JAIWYP010000004">
    <property type="protein sequence ID" value="KAH3841117.1"/>
    <property type="molecule type" value="Genomic_DNA"/>
</dbReference>
<dbReference type="PANTHER" id="PTHR10760">
    <property type="entry name" value="TORSIN"/>
    <property type="match status" value="1"/>
</dbReference>
<organism evidence="3 4">
    <name type="scientific">Dreissena polymorpha</name>
    <name type="common">Zebra mussel</name>
    <name type="synonym">Mytilus polymorpha</name>
    <dbReference type="NCBI Taxonomy" id="45954"/>
    <lineage>
        <taxon>Eukaryota</taxon>
        <taxon>Metazoa</taxon>
        <taxon>Spiralia</taxon>
        <taxon>Lophotrochozoa</taxon>
        <taxon>Mollusca</taxon>
        <taxon>Bivalvia</taxon>
        <taxon>Autobranchia</taxon>
        <taxon>Heteroconchia</taxon>
        <taxon>Euheterodonta</taxon>
        <taxon>Imparidentia</taxon>
        <taxon>Neoheterodontei</taxon>
        <taxon>Myida</taxon>
        <taxon>Dreissenoidea</taxon>
        <taxon>Dreissenidae</taxon>
        <taxon>Dreissena</taxon>
    </lineage>
</organism>
<dbReference type="GO" id="GO:0005524">
    <property type="term" value="F:ATP binding"/>
    <property type="evidence" value="ECO:0007669"/>
    <property type="project" value="InterPro"/>
</dbReference>